<reference evidence="2" key="1">
    <citation type="journal article" date="2022" name="Mol. Ecol. Resour.">
        <title>The genomes of chicory, endive, great burdock and yacon provide insights into Asteraceae palaeo-polyploidization history and plant inulin production.</title>
        <authorList>
            <person name="Fan W."/>
            <person name="Wang S."/>
            <person name="Wang H."/>
            <person name="Wang A."/>
            <person name="Jiang F."/>
            <person name="Liu H."/>
            <person name="Zhao H."/>
            <person name="Xu D."/>
            <person name="Zhang Y."/>
        </authorList>
    </citation>
    <scope>NUCLEOTIDE SEQUENCE [LARGE SCALE GENOMIC DNA]</scope>
    <source>
        <strain evidence="2">cv. Punajuju</strain>
    </source>
</reference>
<protein>
    <submittedName>
        <fullName evidence="1">Uncharacterized protein</fullName>
    </submittedName>
</protein>
<comment type="caution">
    <text evidence="1">The sequence shown here is derived from an EMBL/GenBank/DDBJ whole genome shotgun (WGS) entry which is preliminary data.</text>
</comment>
<dbReference type="Proteomes" id="UP001055811">
    <property type="component" value="Linkage Group LG07"/>
</dbReference>
<name>A0ACB9AJZ2_CICIN</name>
<proteinExistence type="predicted"/>
<dbReference type="EMBL" id="CM042015">
    <property type="protein sequence ID" value="KAI3710286.1"/>
    <property type="molecule type" value="Genomic_DNA"/>
</dbReference>
<sequence length="94" mass="11263">MIQRIRRCYVSVFVLRLRCCFEFVITVVGVRVFYFDFCFCLYDDDVNGFEILNDFFFFLLLCLNLLQNWLLRSQIIIIIKTIVCITGHWNGPGY</sequence>
<accession>A0ACB9AJZ2</accession>
<evidence type="ECO:0000313" key="2">
    <source>
        <dbReference type="Proteomes" id="UP001055811"/>
    </source>
</evidence>
<reference evidence="1 2" key="2">
    <citation type="journal article" date="2022" name="Mol. Ecol. Resour.">
        <title>The genomes of chicory, endive, great burdock and yacon provide insights into Asteraceae paleo-polyploidization history and plant inulin production.</title>
        <authorList>
            <person name="Fan W."/>
            <person name="Wang S."/>
            <person name="Wang H."/>
            <person name="Wang A."/>
            <person name="Jiang F."/>
            <person name="Liu H."/>
            <person name="Zhao H."/>
            <person name="Xu D."/>
            <person name="Zhang Y."/>
        </authorList>
    </citation>
    <scope>NUCLEOTIDE SEQUENCE [LARGE SCALE GENOMIC DNA]</scope>
    <source>
        <strain evidence="2">cv. Punajuju</strain>
        <tissue evidence="1">Leaves</tissue>
    </source>
</reference>
<keyword evidence="2" id="KW-1185">Reference proteome</keyword>
<organism evidence="1 2">
    <name type="scientific">Cichorium intybus</name>
    <name type="common">Chicory</name>
    <dbReference type="NCBI Taxonomy" id="13427"/>
    <lineage>
        <taxon>Eukaryota</taxon>
        <taxon>Viridiplantae</taxon>
        <taxon>Streptophyta</taxon>
        <taxon>Embryophyta</taxon>
        <taxon>Tracheophyta</taxon>
        <taxon>Spermatophyta</taxon>
        <taxon>Magnoliopsida</taxon>
        <taxon>eudicotyledons</taxon>
        <taxon>Gunneridae</taxon>
        <taxon>Pentapetalae</taxon>
        <taxon>asterids</taxon>
        <taxon>campanulids</taxon>
        <taxon>Asterales</taxon>
        <taxon>Asteraceae</taxon>
        <taxon>Cichorioideae</taxon>
        <taxon>Cichorieae</taxon>
        <taxon>Cichoriinae</taxon>
        <taxon>Cichorium</taxon>
    </lineage>
</organism>
<gene>
    <name evidence="1" type="ORF">L2E82_40064</name>
</gene>
<evidence type="ECO:0000313" key="1">
    <source>
        <dbReference type="EMBL" id="KAI3710286.1"/>
    </source>
</evidence>